<dbReference type="GO" id="GO:0098542">
    <property type="term" value="P:defense response to other organism"/>
    <property type="evidence" value="ECO:0007669"/>
    <property type="project" value="InterPro"/>
</dbReference>
<evidence type="ECO:0000256" key="1">
    <source>
        <dbReference type="ARBA" id="ARBA00004370"/>
    </source>
</evidence>
<keyword evidence="2 3" id="KW-0472">Membrane</keyword>
<protein>
    <recommendedName>
        <fullName evidence="6">Late embryogenesis abundant protein LEA-2 subgroup domain-containing protein</fullName>
    </recommendedName>
</protein>
<dbReference type="PANTHER" id="PTHR31234:SF2">
    <property type="entry name" value="OS05G0199100 PROTEIN"/>
    <property type="match status" value="1"/>
</dbReference>
<dbReference type="EMBL" id="JAYMYS010000003">
    <property type="protein sequence ID" value="KAK7399537.1"/>
    <property type="molecule type" value="Genomic_DNA"/>
</dbReference>
<dbReference type="AlphaFoldDB" id="A0AAN9SKI8"/>
<keyword evidence="3" id="KW-1133">Transmembrane helix</keyword>
<dbReference type="GO" id="GO:0016020">
    <property type="term" value="C:membrane"/>
    <property type="evidence" value="ECO:0007669"/>
    <property type="project" value="UniProtKB-SubCell"/>
</dbReference>
<evidence type="ECO:0000256" key="3">
    <source>
        <dbReference type="SAM" id="Phobius"/>
    </source>
</evidence>
<reference evidence="4 5" key="1">
    <citation type="submission" date="2024-01" db="EMBL/GenBank/DDBJ databases">
        <title>The genomes of 5 underutilized Papilionoideae crops provide insights into root nodulation and disease resistanc.</title>
        <authorList>
            <person name="Jiang F."/>
        </authorList>
    </citation>
    <scope>NUCLEOTIDE SEQUENCE [LARGE SCALE GENOMIC DNA]</scope>
    <source>
        <strain evidence="4">DUOXIRENSHENG_FW03</strain>
        <tissue evidence="4">Leaves</tissue>
    </source>
</reference>
<gene>
    <name evidence="4" type="ORF">VNO78_10722</name>
</gene>
<dbReference type="PANTHER" id="PTHR31234">
    <property type="entry name" value="LATE EMBRYOGENESIS ABUNDANT (LEA) HYDROXYPROLINE-RICH GLYCOPROTEIN FAMILY"/>
    <property type="match status" value="1"/>
</dbReference>
<evidence type="ECO:0000313" key="4">
    <source>
        <dbReference type="EMBL" id="KAK7399537.1"/>
    </source>
</evidence>
<comment type="subcellular location">
    <subcellularLocation>
        <location evidence="1">Membrane</location>
    </subcellularLocation>
</comment>
<feature type="transmembrane region" description="Helical" evidence="3">
    <location>
        <begin position="65"/>
        <end position="91"/>
    </location>
</feature>
<keyword evidence="5" id="KW-1185">Reference proteome</keyword>
<keyword evidence="3" id="KW-0812">Transmembrane</keyword>
<name>A0AAN9SKI8_PSOTE</name>
<sequence length="241" mass="27137">MEDQGAAPALPLPPGRGRRLETYIVQLPKDQVYRVPPRENALMVEQYRNPATPQKRRACCWNRRLLLTAALVLVAVIAVIGITLATLYFIFNPTGPSFTVSHVAFKRGNGRNTPPQYEVSLMAKNPNQKLSIHYEDGVVLLFFQDAKVASGRFPTLEQRRDEESDVNIELTRSSGALPRDMNGGTSPVDLKLLMKLRVRITTMGIQSWLMRSYVACDFKISGLRPHSHVLSQACHSKFKQY</sequence>
<organism evidence="4 5">
    <name type="scientific">Psophocarpus tetragonolobus</name>
    <name type="common">Winged bean</name>
    <name type="synonym">Dolichos tetragonolobus</name>
    <dbReference type="NCBI Taxonomy" id="3891"/>
    <lineage>
        <taxon>Eukaryota</taxon>
        <taxon>Viridiplantae</taxon>
        <taxon>Streptophyta</taxon>
        <taxon>Embryophyta</taxon>
        <taxon>Tracheophyta</taxon>
        <taxon>Spermatophyta</taxon>
        <taxon>Magnoliopsida</taxon>
        <taxon>eudicotyledons</taxon>
        <taxon>Gunneridae</taxon>
        <taxon>Pentapetalae</taxon>
        <taxon>rosids</taxon>
        <taxon>fabids</taxon>
        <taxon>Fabales</taxon>
        <taxon>Fabaceae</taxon>
        <taxon>Papilionoideae</taxon>
        <taxon>50 kb inversion clade</taxon>
        <taxon>NPAAA clade</taxon>
        <taxon>indigoferoid/millettioid clade</taxon>
        <taxon>Phaseoleae</taxon>
        <taxon>Psophocarpus</taxon>
    </lineage>
</organism>
<comment type="caution">
    <text evidence="4">The sequence shown here is derived from an EMBL/GenBank/DDBJ whole genome shotgun (WGS) entry which is preliminary data.</text>
</comment>
<evidence type="ECO:0008006" key="6">
    <source>
        <dbReference type="Google" id="ProtNLM"/>
    </source>
</evidence>
<dbReference type="InterPro" id="IPR044839">
    <property type="entry name" value="NDR1-like"/>
</dbReference>
<evidence type="ECO:0000256" key="2">
    <source>
        <dbReference type="ARBA" id="ARBA00023136"/>
    </source>
</evidence>
<proteinExistence type="predicted"/>
<dbReference type="Proteomes" id="UP001386955">
    <property type="component" value="Unassembled WGS sequence"/>
</dbReference>
<accession>A0AAN9SKI8</accession>
<evidence type="ECO:0000313" key="5">
    <source>
        <dbReference type="Proteomes" id="UP001386955"/>
    </source>
</evidence>